<keyword evidence="2" id="KW-0472">Membrane</keyword>
<dbReference type="EMBL" id="AP013066">
    <property type="protein sequence ID" value="BAN36321.1"/>
    <property type="molecule type" value="Genomic_DNA"/>
</dbReference>
<reference evidence="3 4" key="1">
    <citation type="journal article" date="2012" name="Appl. Environ. Microbiol.">
        <title>Draft genome sequence of a psychrotolerant sulfur-oxidizing bacterium, Sulfuricella denitrificans skB26, and proteomic insights into cold adaptation.</title>
        <authorList>
            <person name="Watanabe T."/>
            <person name="Kojima H."/>
            <person name="Fukui M."/>
        </authorList>
    </citation>
    <scope>NUCLEOTIDE SEQUENCE [LARGE SCALE GENOMIC DNA]</scope>
    <source>
        <strain evidence="4">skB26</strain>
    </source>
</reference>
<keyword evidence="2" id="KW-1133">Transmembrane helix</keyword>
<keyword evidence="2" id="KW-0812">Transmembrane</keyword>
<evidence type="ECO:0000256" key="1">
    <source>
        <dbReference type="SAM" id="Coils"/>
    </source>
</evidence>
<protein>
    <submittedName>
        <fullName evidence="3">Uncharacterized protein</fullName>
    </submittedName>
</protein>
<keyword evidence="1" id="KW-0175">Coiled coil</keyword>
<organism evidence="3 4">
    <name type="scientific">Sulfuricella denitrificans (strain DSM 22764 / NBRC 105220 / skB26)</name>
    <dbReference type="NCBI Taxonomy" id="1163617"/>
    <lineage>
        <taxon>Bacteria</taxon>
        <taxon>Pseudomonadati</taxon>
        <taxon>Pseudomonadota</taxon>
        <taxon>Betaproteobacteria</taxon>
        <taxon>Nitrosomonadales</taxon>
        <taxon>Sulfuricellaceae</taxon>
        <taxon>Sulfuricella</taxon>
    </lineage>
</organism>
<dbReference type="Pfam" id="PF20567">
    <property type="entry name" value="DUF6776"/>
    <property type="match status" value="1"/>
</dbReference>
<dbReference type="KEGG" id="sdr:SCD_n02519"/>
<gene>
    <name evidence="3" type="ORF">SCD_n02519</name>
</gene>
<feature type="transmembrane region" description="Helical" evidence="2">
    <location>
        <begin position="30"/>
        <end position="49"/>
    </location>
</feature>
<dbReference type="RefSeq" id="WP_009207720.1">
    <property type="nucleotide sequence ID" value="NC_022357.1"/>
</dbReference>
<accession>S6AJ62</accession>
<keyword evidence="4" id="KW-1185">Reference proteome</keyword>
<evidence type="ECO:0000313" key="3">
    <source>
        <dbReference type="EMBL" id="BAN36321.1"/>
    </source>
</evidence>
<dbReference type="Proteomes" id="UP000015559">
    <property type="component" value="Chromosome"/>
</dbReference>
<evidence type="ECO:0000313" key="4">
    <source>
        <dbReference type="Proteomes" id="UP000015559"/>
    </source>
</evidence>
<dbReference type="OrthoDB" id="8585321at2"/>
<evidence type="ECO:0000256" key="2">
    <source>
        <dbReference type="SAM" id="Phobius"/>
    </source>
</evidence>
<dbReference type="AlphaFoldDB" id="S6AJ62"/>
<name>S6AJ62_SULDS</name>
<proteinExistence type="predicted"/>
<dbReference type="STRING" id="1163617.SCD_n02519"/>
<dbReference type="eggNOG" id="ENOG502Z8KI">
    <property type="taxonomic scope" value="Bacteria"/>
</dbReference>
<feature type="coiled-coil region" evidence="1">
    <location>
        <begin position="60"/>
        <end position="129"/>
    </location>
</feature>
<dbReference type="InterPro" id="IPR046703">
    <property type="entry name" value="DUF6776"/>
</dbReference>
<sequence length="248" mass="28616">MRLDRRLKHRFGIAAAPLAVRRHVAWYWRLPLMVVILLVAGIALSWLFYNAGARFTGLDRGATVDELQRLREKLGSLERENASLRSDGAQSDRKMQIEQETQNDLAKTVKTLQDENAQLKEDLTFFRKQMSSDKSDGDLSIYRFKVENTMPGEYRYRLLLLQGGQREREFQGKVQFLVSFTRGGEKLVMTIPSVKEAEARSYNLNFKFYQRLEGVFHVEPTAQVKKVQIRVFENGAVQPKLMQAVNLS</sequence>
<dbReference type="HOGENOM" id="CLU_096797_0_0_4"/>